<proteinExistence type="predicted"/>
<dbReference type="Proteomes" id="UP000319576">
    <property type="component" value="Chromosome"/>
</dbReference>
<dbReference type="EMBL" id="CP036273">
    <property type="protein sequence ID" value="QDU23890.1"/>
    <property type="molecule type" value="Genomic_DNA"/>
</dbReference>
<name>A0A517Y291_9BACT</name>
<gene>
    <name evidence="1" type="ORF">ETAA1_59000</name>
</gene>
<evidence type="ECO:0000313" key="1">
    <source>
        <dbReference type="EMBL" id="QDU23890.1"/>
    </source>
</evidence>
<protein>
    <submittedName>
        <fullName evidence="1">Uncharacterized protein</fullName>
    </submittedName>
</protein>
<organism evidence="1 2">
    <name type="scientific">Urbifossiella limnaea</name>
    <dbReference type="NCBI Taxonomy" id="2528023"/>
    <lineage>
        <taxon>Bacteria</taxon>
        <taxon>Pseudomonadati</taxon>
        <taxon>Planctomycetota</taxon>
        <taxon>Planctomycetia</taxon>
        <taxon>Gemmatales</taxon>
        <taxon>Gemmataceae</taxon>
        <taxon>Urbifossiella</taxon>
    </lineage>
</organism>
<evidence type="ECO:0000313" key="2">
    <source>
        <dbReference type="Proteomes" id="UP000319576"/>
    </source>
</evidence>
<dbReference type="KEGG" id="uli:ETAA1_59000"/>
<reference evidence="1 2" key="1">
    <citation type="submission" date="2019-02" db="EMBL/GenBank/DDBJ databases">
        <title>Deep-cultivation of Planctomycetes and their phenomic and genomic characterization uncovers novel biology.</title>
        <authorList>
            <person name="Wiegand S."/>
            <person name="Jogler M."/>
            <person name="Boedeker C."/>
            <person name="Pinto D."/>
            <person name="Vollmers J."/>
            <person name="Rivas-Marin E."/>
            <person name="Kohn T."/>
            <person name="Peeters S.H."/>
            <person name="Heuer A."/>
            <person name="Rast P."/>
            <person name="Oberbeckmann S."/>
            <person name="Bunk B."/>
            <person name="Jeske O."/>
            <person name="Meyerdierks A."/>
            <person name="Storesund J.E."/>
            <person name="Kallscheuer N."/>
            <person name="Luecker S."/>
            <person name="Lage O.M."/>
            <person name="Pohl T."/>
            <person name="Merkel B.J."/>
            <person name="Hornburger P."/>
            <person name="Mueller R.-W."/>
            <person name="Bruemmer F."/>
            <person name="Labrenz M."/>
            <person name="Spormann A.M."/>
            <person name="Op den Camp H."/>
            <person name="Overmann J."/>
            <person name="Amann R."/>
            <person name="Jetten M.S.M."/>
            <person name="Mascher T."/>
            <person name="Medema M.H."/>
            <person name="Devos D.P."/>
            <person name="Kaster A.-K."/>
            <person name="Ovreas L."/>
            <person name="Rohde M."/>
            <person name="Galperin M.Y."/>
            <person name="Jogler C."/>
        </authorList>
    </citation>
    <scope>NUCLEOTIDE SEQUENCE [LARGE SCALE GENOMIC DNA]</scope>
    <source>
        <strain evidence="1 2">ETA_A1</strain>
    </source>
</reference>
<accession>A0A517Y291</accession>
<sequence length="143" mass="14171">MAYPGRTLLTCWLVVVLTGTAVGHRHAAAQAHSHGLGWAVIPGTPGSESLPLDHRHLVLLGIEFGPTGVPADGDTSAGSGTAAGMLAVTEAEPPDAATAAEPLPPTPAFAPAGALAAVGRAAHARPATSCALVTHARTGVLRS</sequence>
<dbReference type="AlphaFoldDB" id="A0A517Y291"/>
<keyword evidence="2" id="KW-1185">Reference proteome</keyword>
<dbReference type="RefSeq" id="WP_145244102.1">
    <property type="nucleotide sequence ID" value="NZ_CP036273.1"/>
</dbReference>